<evidence type="ECO:0000313" key="2">
    <source>
        <dbReference type="EMBL" id="APC47522.1"/>
    </source>
</evidence>
<sequence length="188" mass="22162">MAQEIEIEYKNLLTEEEYNHLLTHLPFTNSIQTQTNHYFETKDFSLKKNGCALRIREKNGQYKLTLKEPHSTGLLETHDHLIHEEANQWMNDSPIPKPHTMAQLMKKGIAVEELHYFGSLITERNEIEYQDIVLVLDYSTYNGVTDYELELEASSEALGEMRFNQILKEFQIPRRTTPNKIQRFFKTL</sequence>
<dbReference type="InterPro" id="IPR023577">
    <property type="entry name" value="CYTH_domain"/>
</dbReference>
<dbReference type="CDD" id="cd07762">
    <property type="entry name" value="CYTH-like_Pase_1"/>
    <property type="match status" value="1"/>
</dbReference>
<gene>
    <name evidence="2" type="ORF">BME96_04765</name>
</gene>
<proteinExistence type="predicted"/>
<dbReference type="RefSeq" id="WP_071648455.1">
    <property type="nucleotide sequence ID" value="NZ_CP017962.1"/>
</dbReference>
<evidence type="ECO:0000259" key="1">
    <source>
        <dbReference type="PROSITE" id="PS51707"/>
    </source>
</evidence>
<name>A0AAC9IXL8_VIRHA</name>
<dbReference type="Gene3D" id="2.40.320.10">
    <property type="entry name" value="Hypothetical Protein Pfu-838710-001"/>
    <property type="match status" value="1"/>
</dbReference>
<dbReference type="EMBL" id="CP017962">
    <property type="protein sequence ID" value="APC47522.1"/>
    <property type="molecule type" value="Genomic_DNA"/>
</dbReference>
<dbReference type="KEGG" id="vhl:BME96_04765"/>
<protein>
    <submittedName>
        <fullName evidence="2">Adenylate cyclase</fullName>
    </submittedName>
</protein>
<evidence type="ECO:0000313" key="3">
    <source>
        <dbReference type="Proteomes" id="UP000182945"/>
    </source>
</evidence>
<organism evidence="2 3">
    <name type="scientific">Virgibacillus halodenitrificans</name>
    <name type="common">Bacillus halodenitrificans</name>
    <dbReference type="NCBI Taxonomy" id="1482"/>
    <lineage>
        <taxon>Bacteria</taxon>
        <taxon>Bacillati</taxon>
        <taxon>Bacillota</taxon>
        <taxon>Bacilli</taxon>
        <taxon>Bacillales</taxon>
        <taxon>Bacillaceae</taxon>
        <taxon>Virgibacillus</taxon>
    </lineage>
</organism>
<dbReference type="Proteomes" id="UP000182945">
    <property type="component" value="Chromosome"/>
</dbReference>
<dbReference type="SMART" id="SM01118">
    <property type="entry name" value="CYTH"/>
    <property type="match status" value="1"/>
</dbReference>
<dbReference type="SUPFAM" id="SSF55154">
    <property type="entry name" value="CYTH-like phosphatases"/>
    <property type="match status" value="1"/>
</dbReference>
<dbReference type="Pfam" id="PF01928">
    <property type="entry name" value="CYTH"/>
    <property type="match status" value="1"/>
</dbReference>
<accession>A0AAC9IXL8</accession>
<reference evidence="2 3" key="1">
    <citation type="submission" date="2016-11" db="EMBL/GenBank/DDBJ databases">
        <title>Complete genome sequencing of Virgibacillus halodenitrificans PDB-F2.</title>
        <authorList>
            <person name="Sun Z."/>
            <person name="Zhou Y."/>
            <person name="Li H."/>
        </authorList>
    </citation>
    <scope>NUCLEOTIDE SEQUENCE [LARGE SCALE GENOMIC DNA]</scope>
    <source>
        <strain evidence="2 3">PDB-F2</strain>
    </source>
</reference>
<dbReference type="PROSITE" id="PS51707">
    <property type="entry name" value="CYTH"/>
    <property type="match status" value="1"/>
</dbReference>
<feature type="domain" description="CYTH" evidence="1">
    <location>
        <begin position="4"/>
        <end position="188"/>
    </location>
</feature>
<dbReference type="InterPro" id="IPR009195">
    <property type="entry name" value="Uncharacterised_YjbK"/>
</dbReference>
<dbReference type="PIRSF" id="PIRSF012526">
    <property type="entry name" value="CYTH_UCP012526"/>
    <property type="match status" value="1"/>
</dbReference>
<dbReference type="InterPro" id="IPR033469">
    <property type="entry name" value="CYTH-like_dom_sf"/>
</dbReference>
<dbReference type="AlphaFoldDB" id="A0AAC9IXL8"/>
<dbReference type="GeneID" id="71513697"/>